<dbReference type="OrthoDB" id="90511at2759"/>
<name>A0A9W7CUJ4_9STRA</name>
<evidence type="ECO:0000313" key="1">
    <source>
        <dbReference type="EMBL" id="GMF39160.1"/>
    </source>
</evidence>
<accession>A0A9W7CUJ4</accession>
<dbReference type="EMBL" id="BSXT01001138">
    <property type="protein sequence ID" value="GMF39160.1"/>
    <property type="molecule type" value="Genomic_DNA"/>
</dbReference>
<dbReference type="PANTHER" id="PTHR40866">
    <property type="entry name" value="BED-TYPE DOMAIN-CONTAINING PROTEIN"/>
    <property type="match status" value="1"/>
</dbReference>
<gene>
    <name evidence="1" type="ORF">Pfra01_001154300</name>
</gene>
<evidence type="ECO:0000313" key="2">
    <source>
        <dbReference type="Proteomes" id="UP001165121"/>
    </source>
</evidence>
<protein>
    <submittedName>
        <fullName evidence="1">Unnamed protein product</fullName>
    </submittedName>
</protein>
<keyword evidence="2" id="KW-1185">Reference proteome</keyword>
<dbReference type="PANTHER" id="PTHR40866:SF1">
    <property type="entry name" value="BED-TYPE DOMAIN-CONTAINING PROTEIN"/>
    <property type="match status" value="1"/>
</dbReference>
<dbReference type="Proteomes" id="UP001165121">
    <property type="component" value="Unassembled WGS sequence"/>
</dbReference>
<comment type="caution">
    <text evidence="1">The sequence shown here is derived from an EMBL/GenBank/DDBJ whole genome shotgun (WGS) entry which is preliminary data.</text>
</comment>
<organism evidence="1 2">
    <name type="scientific">Phytophthora fragariaefolia</name>
    <dbReference type="NCBI Taxonomy" id="1490495"/>
    <lineage>
        <taxon>Eukaryota</taxon>
        <taxon>Sar</taxon>
        <taxon>Stramenopiles</taxon>
        <taxon>Oomycota</taxon>
        <taxon>Peronosporomycetes</taxon>
        <taxon>Peronosporales</taxon>
        <taxon>Peronosporaceae</taxon>
        <taxon>Phytophthora</taxon>
    </lineage>
</organism>
<dbReference type="AlphaFoldDB" id="A0A9W7CUJ4"/>
<reference evidence="1" key="1">
    <citation type="submission" date="2023-04" db="EMBL/GenBank/DDBJ databases">
        <title>Phytophthora fragariaefolia NBRC 109709.</title>
        <authorList>
            <person name="Ichikawa N."/>
            <person name="Sato H."/>
            <person name="Tonouchi N."/>
        </authorList>
    </citation>
    <scope>NUCLEOTIDE SEQUENCE</scope>
    <source>
        <strain evidence="1">NBRC 109709</strain>
    </source>
</reference>
<proteinExistence type="predicted"/>
<sequence>MRVALPTLYVGKVSAPSIPKPTKSNWAKRDSIAIVFADNTISLFDWTTSVIQWPSRNDMCRHRHDIHPYHIYSGINYVLLLDNPLTRSISKLKPTCSKTLKAYLAATVVVVEKKIRAEIHGPVGGLFDGWTCNFEHYIALFAVYWSDGELKQPLLALAPRRSDRSVALRVHQENPGNLSPIRNVLVVPDW</sequence>